<dbReference type="Proteomes" id="UP001491310">
    <property type="component" value="Unassembled WGS sequence"/>
</dbReference>
<sequence>MLPPPGPKPKVCSAYSTISFTWLRAVGTLAILYLASLAFILCLVWRLPAKESLLTPASEEGEAQELLLKVPTNFSELRAVRHTLALYQRACPGQIAVLLLTFYLFLQVFMMPGSSFMNVLAGSLYGSATAVPMIALLSTAGSSGSYWLSRLVVKDVVVALFPGRIATFSRALTAQKSQMLAYLIVARLTPVVPSWFINLASPILQVPFRHFLVSTAVGLQPANIMLVHAGSSLTRLHSWRDLYGPRSILLMALCLAAALLPIFVRRRWLRSTLSARPSAEHQPGLGSSDETVILVGSDSPRTQALNGRAQSSTGVVSRQHLNSTLSGMAGES</sequence>
<evidence type="ECO:0000256" key="2">
    <source>
        <dbReference type="ARBA" id="ARBA00022692"/>
    </source>
</evidence>
<evidence type="ECO:0000256" key="6">
    <source>
        <dbReference type="SAM" id="Phobius"/>
    </source>
</evidence>
<feature type="transmembrane region" description="Helical" evidence="6">
    <location>
        <begin position="179"/>
        <end position="199"/>
    </location>
</feature>
<dbReference type="PANTHER" id="PTHR43220">
    <property type="match status" value="1"/>
</dbReference>
<organism evidence="8 9">
    <name type="scientific">Coccomyxa subellipsoidea</name>
    <dbReference type="NCBI Taxonomy" id="248742"/>
    <lineage>
        <taxon>Eukaryota</taxon>
        <taxon>Viridiplantae</taxon>
        <taxon>Chlorophyta</taxon>
        <taxon>core chlorophytes</taxon>
        <taxon>Trebouxiophyceae</taxon>
        <taxon>Trebouxiophyceae incertae sedis</taxon>
        <taxon>Coccomyxaceae</taxon>
        <taxon>Coccomyxa</taxon>
    </lineage>
</organism>
<evidence type="ECO:0000256" key="4">
    <source>
        <dbReference type="ARBA" id="ARBA00023136"/>
    </source>
</evidence>
<dbReference type="InterPro" id="IPR032816">
    <property type="entry name" value="VTT_dom"/>
</dbReference>
<comment type="similarity">
    <text evidence="5">Belongs to the TMEM41 family.</text>
</comment>
<feature type="transmembrane region" description="Helical" evidence="6">
    <location>
        <begin position="243"/>
        <end position="264"/>
    </location>
</feature>
<keyword evidence="2 6" id="KW-0812">Transmembrane</keyword>
<keyword evidence="4 6" id="KW-0472">Membrane</keyword>
<keyword evidence="9" id="KW-1185">Reference proteome</keyword>
<feature type="transmembrane region" description="Helical" evidence="6">
    <location>
        <begin position="116"/>
        <end position="139"/>
    </location>
</feature>
<keyword evidence="3 6" id="KW-1133">Transmembrane helix</keyword>
<dbReference type="InterPro" id="IPR045014">
    <property type="entry name" value="TM41A/B"/>
</dbReference>
<dbReference type="Pfam" id="PF09335">
    <property type="entry name" value="VTT_dom"/>
    <property type="match status" value="1"/>
</dbReference>
<reference evidence="8 9" key="1">
    <citation type="journal article" date="2024" name="Nat. Commun.">
        <title>Phylogenomics reveals the evolutionary origins of lichenization in chlorophyte algae.</title>
        <authorList>
            <person name="Puginier C."/>
            <person name="Libourel C."/>
            <person name="Otte J."/>
            <person name="Skaloud P."/>
            <person name="Haon M."/>
            <person name="Grisel S."/>
            <person name="Petersen M."/>
            <person name="Berrin J.G."/>
            <person name="Delaux P.M."/>
            <person name="Dal Grande F."/>
            <person name="Keller J."/>
        </authorList>
    </citation>
    <scope>NUCLEOTIDE SEQUENCE [LARGE SCALE GENOMIC DNA]</scope>
    <source>
        <strain evidence="8 9">SAG 216-7</strain>
    </source>
</reference>
<protein>
    <recommendedName>
        <fullName evidence="7">VTT domain-containing protein</fullName>
    </recommendedName>
</protein>
<gene>
    <name evidence="8" type="ORF">WJX75_008517</name>
</gene>
<evidence type="ECO:0000313" key="8">
    <source>
        <dbReference type="EMBL" id="KAK9902226.1"/>
    </source>
</evidence>
<comment type="subcellular location">
    <subcellularLocation>
        <location evidence="1">Membrane</location>
        <topology evidence="1">Multi-pass membrane protein</topology>
    </subcellularLocation>
</comment>
<evidence type="ECO:0000256" key="3">
    <source>
        <dbReference type="ARBA" id="ARBA00022989"/>
    </source>
</evidence>
<evidence type="ECO:0000256" key="1">
    <source>
        <dbReference type="ARBA" id="ARBA00004141"/>
    </source>
</evidence>
<dbReference type="PANTHER" id="PTHR43220:SF18">
    <property type="entry name" value="TRANSMEMBRANE PROTEIN 41B"/>
    <property type="match status" value="1"/>
</dbReference>
<dbReference type="EMBL" id="JALJOT010000016">
    <property type="protein sequence ID" value="KAK9902226.1"/>
    <property type="molecule type" value="Genomic_DNA"/>
</dbReference>
<accession>A0ABR2YCJ6</accession>
<evidence type="ECO:0000259" key="7">
    <source>
        <dbReference type="Pfam" id="PF09335"/>
    </source>
</evidence>
<proteinExistence type="inferred from homology"/>
<name>A0ABR2YCJ6_9CHLO</name>
<feature type="transmembrane region" description="Helical" evidence="6">
    <location>
        <begin position="91"/>
        <end position="110"/>
    </location>
</feature>
<feature type="domain" description="VTT" evidence="7">
    <location>
        <begin position="114"/>
        <end position="231"/>
    </location>
</feature>
<evidence type="ECO:0000313" key="9">
    <source>
        <dbReference type="Proteomes" id="UP001491310"/>
    </source>
</evidence>
<comment type="caution">
    <text evidence="8">The sequence shown here is derived from an EMBL/GenBank/DDBJ whole genome shotgun (WGS) entry which is preliminary data.</text>
</comment>
<evidence type="ECO:0000256" key="5">
    <source>
        <dbReference type="ARBA" id="ARBA00025797"/>
    </source>
</evidence>
<feature type="transmembrane region" description="Helical" evidence="6">
    <location>
        <begin position="20"/>
        <end position="45"/>
    </location>
</feature>